<evidence type="ECO:0000313" key="1">
    <source>
        <dbReference type="EMBL" id="PIV38510.1"/>
    </source>
</evidence>
<protein>
    <submittedName>
        <fullName evidence="1">Uncharacterized protein</fullName>
    </submittedName>
</protein>
<name>A0A2M7D670_9BACT</name>
<gene>
    <name evidence="1" type="ORF">COS30_01675</name>
</gene>
<accession>A0A2M7D670</accession>
<evidence type="ECO:0000313" key="2">
    <source>
        <dbReference type="Proteomes" id="UP000229247"/>
    </source>
</evidence>
<dbReference type="EMBL" id="PEUE01000039">
    <property type="protein sequence ID" value="PIV38510.1"/>
    <property type="molecule type" value="Genomic_DNA"/>
</dbReference>
<dbReference type="Proteomes" id="UP000229247">
    <property type="component" value="Unassembled WGS sequence"/>
</dbReference>
<reference evidence="2" key="1">
    <citation type="submission" date="2017-09" db="EMBL/GenBank/DDBJ databases">
        <title>Depth-based differentiation of microbial function through sediment-hosted aquifers and enrichment of novel symbionts in the deep terrestrial subsurface.</title>
        <authorList>
            <person name="Probst A.J."/>
            <person name="Ladd B."/>
            <person name="Jarett J.K."/>
            <person name="Geller-Mcgrath D.E."/>
            <person name="Sieber C.M.K."/>
            <person name="Emerson J.B."/>
            <person name="Anantharaman K."/>
            <person name="Thomas B.C."/>
            <person name="Malmstrom R."/>
            <person name="Stieglmeier M."/>
            <person name="Klingl A."/>
            <person name="Woyke T."/>
            <person name="Ryan C.M."/>
            <person name="Banfield J.F."/>
        </authorList>
    </citation>
    <scope>NUCLEOTIDE SEQUENCE [LARGE SCALE GENOMIC DNA]</scope>
</reference>
<dbReference type="AlphaFoldDB" id="A0A2M7D670"/>
<proteinExistence type="predicted"/>
<comment type="caution">
    <text evidence="1">The sequence shown here is derived from an EMBL/GenBank/DDBJ whole genome shotgun (WGS) entry which is preliminary data.</text>
</comment>
<feature type="non-terminal residue" evidence="1">
    <location>
        <position position="122"/>
    </location>
</feature>
<sequence length="122" mass="13891">MEDKCFSCKKNEVGEAEEISFSFGGCDFKFPKPGTKCLECARQEVIKRFESYGQDLIHLENGEIFVDWQYFVGLLTASPNDRKNQCFCVLLNIGILSYNPRGNWGIETSFSSLNLFFGGTCW</sequence>
<organism evidence="1 2">
    <name type="scientific">Candidatus Portnoybacteria bacterium CG02_land_8_20_14_3_00_45_8</name>
    <dbReference type="NCBI Taxonomy" id="1974807"/>
    <lineage>
        <taxon>Bacteria</taxon>
        <taxon>Candidatus Portnoyibacteriota</taxon>
    </lineage>
</organism>